<accession>A0AA39WCP0</accession>
<keyword evidence="4" id="KW-1185">Reference proteome</keyword>
<organism evidence="3 4">
    <name type="scientific">Bombardia bombarda</name>
    <dbReference type="NCBI Taxonomy" id="252184"/>
    <lineage>
        <taxon>Eukaryota</taxon>
        <taxon>Fungi</taxon>
        <taxon>Dikarya</taxon>
        <taxon>Ascomycota</taxon>
        <taxon>Pezizomycotina</taxon>
        <taxon>Sordariomycetes</taxon>
        <taxon>Sordariomycetidae</taxon>
        <taxon>Sordariales</taxon>
        <taxon>Lasiosphaeriaceae</taxon>
        <taxon>Bombardia</taxon>
    </lineage>
</organism>
<keyword evidence="2" id="KW-0472">Membrane</keyword>
<evidence type="ECO:0000313" key="3">
    <source>
        <dbReference type="EMBL" id="KAK0610706.1"/>
    </source>
</evidence>
<feature type="transmembrane region" description="Helical" evidence="2">
    <location>
        <begin position="81"/>
        <end position="103"/>
    </location>
</feature>
<sequence>MDLSLLSADIPEGFDFSTIPGYKGNIEITLNATLIALPTLFFGIRLYVRAFMTKALGFDDLVAGLAWNVPPAFLAKFLESLVIQTLLYFWAVALVRFALLAFLPRISSDKIVKRSIYILGTFKMATIGIWTDLEGHVGLWCCCFPALQPILRIVSYKLGLRSKLSSGRGTGDKYYGPRSGTGGPAGISGNRSRVMIPTTSDIRA</sequence>
<dbReference type="PANTHER" id="PTHR33048:SF108">
    <property type="entry name" value="INTEGRAL MEMBRANE PROTEIN"/>
    <property type="match status" value="1"/>
</dbReference>
<comment type="caution">
    <text evidence="3">The sequence shown here is derived from an EMBL/GenBank/DDBJ whole genome shotgun (WGS) entry which is preliminary data.</text>
</comment>
<dbReference type="InterPro" id="IPR052337">
    <property type="entry name" value="SAT4-like"/>
</dbReference>
<evidence type="ECO:0000313" key="4">
    <source>
        <dbReference type="Proteomes" id="UP001174934"/>
    </source>
</evidence>
<feature type="region of interest" description="Disordered" evidence="1">
    <location>
        <begin position="165"/>
        <end position="204"/>
    </location>
</feature>
<protein>
    <submittedName>
        <fullName evidence="3">Uncharacterized protein</fullName>
    </submittedName>
</protein>
<dbReference type="PANTHER" id="PTHR33048">
    <property type="entry name" value="PTH11-LIKE INTEGRAL MEMBRANE PROTEIN (AFU_ORTHOLOGUE AFUA_5G11245)"/>
    <property type="match status" value="1"/>
</dbReference>
<dbReference type="Proteomes" id="UP001174934">
    <property type="component" value="Unassembled WGS sequence"/>
</dbReference>
<dbReference type="EMBL" id="JAULSR010000010">
    <property type="protein sequence ID" value="KAK0610706.1"/>
    <property type="molecule type" value="Genomic_DNA"/>
</dbReference>
<evidence type="ECO:0000256" key="2">
    <source>
        <dbReference type="SAM" id="Phobius"/>
    </source>
</evidence>
<proteinExistence type="predicted"/>
<feature type="transmembrane region" description="Helical" evidence="2">
    <location>
        <begin position="55"/>
        <end position="75"/>
    </location>
</feature>
<dbReference type="AlphaFoldDB" id="A0AA39WCP0"/>
<reference evidence="3" key="1">
    <citation type="submission" date="2023-06" db="EMBL/GenBank/DDBJ databases">
        <title>Genome-scale phylogeny and comparative genomics of the fungal order Sordariales.</title>
        <authorList>
            <consortium name="Lawrence Berkeley National Laboratory"/>
            <person name="Hensen N."/>
            <person name="Bonometti L."/>
            <person name="Westerberg I."/>
            <person name="Brannstrom I.O."/>
            <person name="Guillou S."/>
            <person name="Cros-Aarteil S."/>
            <person name="Calhoun S."/>
            <person name="Haridas S."/>
            <person name="Kuo A."/>
            <person name="Mondo S."/>
            <person name="Pangilinan J."/>
            <person name="Riley R."/>
            <person name="LaButti K."/>
            <person name="Andreopoulos B."/>
            <person name="Lipzen A."/>
            <person name="Chen C."/>
            <person name="Yanf M."/>
            <person name="Daum C."/>
            <person name="Ng V."/>
            <person name="Clum A."/>
            <person name="Steindorff A."/>
            <person name="Ohm R."/>
            <person name="Martin F."/>
            <person name="Silar P."/>
            <person name="Natvig D."/>
            <person name="Lalanne C."/>
            <person name="Gautier V."/>
            <person name="Ament-velasquez S.L."/>
            <person name="Kruys A."/>
            <person name="Hutchinson M.I."/>
            <person name="Powell A.J."/>
            <person name="Barry K."/>
            <person name="Miller A.N."/>
            <person name="Grigoriev I.V."/>
            <person name="Debuchy R."/>
            <person name="Gladieux P."/>
            <person name="Thoren M.H."/>
            <person name="Johannesson H."/>
        </authorList>
    </citation>
    <scope>NUCLEOTIDE SEQUENCE</scope>
    <source>
        <strain evidence="3">SMH3391-2</strain>
    </source>
</reference>
<gene>
    <name evidence="3" type="ORF">B0T17DRAFT_621166</name>
</gene>
<name>A0AA39WCP0_9PEZI</name>
<evidence type="ECO:0000256" key="1">
    <source>
        <dbReference type="SAM" id="MobiDB-lite"/>
    </source>
</evidence>
<keyword evidence="2" id="KW-0812">Transmembrane</keyword>
<feature type="transmembrane region" description="Helical" evidence="2">
    <location>
        <begin position="28"/>
        <end position="48"/>
    </location>
</feature>
<keyword evidence="2" id="KW-1133">Transmembrane helix</keyword>